<feature type="domain" description="Potassium channel" evidence="10">
    <location>
        <begin position="220"/>
        <end position="294"/>
    </location>
</feature>
<dbReference type="GO" id="GO:0015271">
    <property type="term" value="F:outward rectifier potassium channel activity"/>
    <property type="evidence" value="ECO:0007669"/>
    <property type="project" value="TreeGrafter"/>
</dbReference>
<evidence type="ECO:0000313" key="11">
    <source>
        <dbReference type="EMBL" id="VDP08906.1"/>
    </source>
</evidence>
<evidence type="ECO:0000256" key="3">
    <source>
        <dbReference type="ARBA" id="ARBA00022692"/>
    </source>
</evidence>
<dbReference type="PANTHER" id="PTHR11003:SF307">
    <property type="entry name" value="POTASSIUM CHANNEL DOMAIN-CONTAINING PROTEIN"/>
    <property type="match status" value="1"/>
</dbReference>
<dbReference type="PANTHER" id="PTHR11003">
    <property type="entry name" value="POTASSIUM CHANNEL, SUBFAMILY K"/>
    <property type="match status" value="1"/>
</dbReference>
<evidence type="ECO:0000259" key="10">
    <source>
        <dbReference type="Pfam" id="PF07885"/>
    </source>
</evidence>
<reference evidence="13" key="1">
    <citation type="submission" date="2016-06" db="UniProtKB">
        <authorList>
            <consortium name="WormBaseParasite"/>
        </authorList>
    </citation>
    <scope>IDENTIFICATION</scope>
</reference>
<feature type="domain" description="Potassium channel" evidence="10">
    <location>
        <begin position="129"/>
        <end position="184"/>
    </location>
</feature>
<dbReference type="Proteomes" id="UP000270296">
    <property type="component" value="Unassembled WGS sequence"/>
</dbReference>
<dbReference type="GO" id="GO:0030322">
    <property type="term" value="P:stabilization of membrane potential"/>
    <property type="evidence" value="ECO:0007669"/>
    <property type="project" value="TreeGrafter"/>
</dbReference>
<feature type="transmembrane region" description="Helical" evidence="9">
    <location>
        <begin position="33"/>
        <end position="53"/>
    </location>
</feature>
<evidence type="ECO:0000256" key="6">
    <source>
        <dbReference type="ARBA" id="ARBA00023136"/>
    </source>
</evidence>
<comment type="subcellular location">
    <subcellularLocation>
        <location evidence="1">Membrane</location>
        <topology evidence="1">Multi-pass membrane protein</topology>
    </subcellularLocation>
</comment>
<dbReference type="Gene3D" id="1.10.287.70">
    <property type="match status" value="1"/>
</dbReference>
<keyword evidence="12" id="KW-1185">Reference proteome</keyword>
<feature type="transmembrane region" description="Helical" evidence="9">
    <location>
        <begin position="212"/>
        <end position="235"/>
    </location>
</feature>
<dbReference type="AlphaFoldDB" id="A0A183IQU8"/>
<evidence type="ECO:0000256" key="2">
    <source>
        <dbReference type="ARBA" id="ARBA00022448"/>
    </source>
</evidence>
<keyword evidence="6 9" id="KW-0472">Membrane</keyword>
<gene>
    <name evidence="11" type="ORF">SBAD_LOCUS5995</name>
</gene>
<dbReference type="InterPro" id="IPR003280">
    <property type="entry name" value="2pore_dom_K_chnl"/>
</dbReference>
<reference evidence="11 12" key="2">
    <citation type="submission" date="2018-11" db="EMBL/GenBank/DDBJ databases">
        <authorList>
            <consortium name="Pathogen Informatics"/>
        </authorList>
    </citation>
    <scope>NUCLEOTIDE SEQUENCE [LARGE SCALE GENOMIC DNA]</scope>
</reference>
<dbReference type="SUPFAM" id="SSF81324">
    <property type="entry name" value="Voltage-gated potassium channels"/>
    <property type="match status" value="2"/>
</dbReference>
<name>A0A183IQU8_9BILA</name>
<evidence type="ECO:0000256" key="9">
    <source>
        <dbReference type="SAM" id="Phobius"/>
    </source>
</evidence>
<sequence>MTASKVGQHLRSAWSSIRLLFTAIRRFVLRYRLLPMLALILYTVSGGVVFLFIERSNKPLIDTSPSDISVTSSIIRQMYQHHLTRWLWSSYLRNETVQRRKQLIRNAWKWYDKRVGDLNKCTQATAVIPWDIWSSIYYAMTLYTTIGYGNLAPSTNVGRVVSLIYALFGIPLLLYILDFTGKALLSSAERAMRWFIASHPNLSMKLHLKEDVPLTAITVLFVFWLCFCSALFLLWETDWDFFTSFYFVFISFSTIGLGDVVPHHPKYTLMCSIFVVFGLSVVSMLISSIQAKLERLFESFLKNIQEEYHMKQSQPENSKMMLEGEDSMEAIQQVCKPKALEEKILFNWMSSDKKQRLRKEWAKRCQMVNTETQTTLQTFRDCAVQSEEDEMFLPGYRPFYIYNTE</sequence>
<dbReference type="InterPro" id="IPR013099">
    <property type="entry name" value="K_chnl_dom"/>
</dbReference>
<dbReference type="PRINTS" id="PR01333">
    <property type="entry name" value="2POREKCHANEL"/>
</dbReference>
<evidence type="ECO:0000256" key="1">
    <source>
        <dbReference type="ARBA" id="ARBA00004141"/>
    </source>
</evidence>
<dbReference type="OrthoDB" id="297496at2759"/>
<comment type="similarity">
    <text evidence="8">Belongs to the two pore domain potassium channel (TC 1.A.1.8) family.</text>
</comment>
<evidence type="ECO:0000313" key="12">
    <source>
        <dbReference type="Proteomes" id="UP000270296"/>
    </source>
</evidence>
<keyword evidence="7 8" id="KW-0407">Ion channel</keyword>
<evidence type="ECO:0000256" key="4">
    <source>
        <dbReference type="ARBA" id="ARBA00022989"/>
    </source>
</evidence>
<proteinExistence type="inferred from homology"/>
<feature type="transmembrane region" description="Helical" evidence="9">
    <location>
        <begin position="163"/>
        <end position="185"/>
    </location>
</feature>
<evidence type="ECO:0000256" key="8">
    <source>
        <dbReference type="RuleBase" id="RU003857"/>
    </source>
</evidence>
<evidence type="ECO:0000256" key="7">
    <source>
        <dbReference type="ARBA" id="ARBA00023303"/>
    </source>
</evidence>
<dbReference type="Pfam" id="PF07885">
    <property type="entry name" value="Ion_trans_2"/>
    <property type="match status" value="2"/>
</dbReference>
<accession>A0A183IQU8</accession>
<evidence type="ECO:0000256" key="5">
    <source>
        <dbReference type="ARBA" id="ARBA00023065"/>
    </source>
</evidence>
<keyword evidence="3 8" id="KW-0812">Transmembrane</keyword>
<organism evidence="13">
    <name type="scientific">Soboliphyme baturini</name>
    <dbReference type="NCBI Taxonomy" id="241478"/>
    <lineage>
        <taxon>Eukaryota</taxon>
        <taxon>Metazoa</taxon>
        <taxon>Ecdysozoa</taxon>
        <taxon>Nematoda</taxon>
        <taxon>Enoplea</taxon>
        <taxon>Dorylaimia</taxon>
        <taxon>Dioctophymatida</taxon>
        <taxon>Dioctophymatoidea</taxon>
        <taxon>Soboliphymatidae</taxon>
        <taxon>Soboliphyme</taxon>
    </lineage>
</organism>
<evidence type="ECO:0000313" key="13">
    <source>
        <dbReference type="WBParaSite" id="SBAD_0000623001-mRNA-1"/>
    </source>
</evidence>
<protein>
    <submittedName>
        <fullName evidence="13">Ion_trans_2 domain-containing protein</fullName>
    </submittedName>
</protein>
<keyword evidence="4 9" id="KW-1133">Transmembrane helix</keyword>
<dbReference type="EMBL" id="UZAM01009407">
    <property type="protein sequence ID" value="VDP08906.1"/>
    <property type="molecule type" value="Genomic_DNA"/>
</dbReference>
<dbReference type="WBParaSite" id="SBAD_0000623001-mRNA-1">
    <property type="protein sequence ID" value="SBAD_0000623001-mRNA-1"/>
    <property type="gene ID" value="SBAD_0000623001"/>
</dbReference>
<dbReference type="GO" id="GO:0022841">
    <property type="term" value="F:potassium ion leak channel activity"/>
    <property type="evidence" value="ECO:0007669"/>
    <property type="project" value="TreeGrafter"/>
</dbReference>
<dbReference type="GO" id="GO:0005886">
    <property type="term" value="C:plasma membrane"/>
    <property type="evidence" value="ECO:0007669"/>
    <property type="project" value="TreeGrafter"/>
</dbReference>
<feature type="transmembrane region" description="Helical" evidence="9">
    <location>
        <begin position="241"/>
        <end position="260"/>
    </location>
</feature>
<keyword evidence="5 8" id="KW-0406">Ion transport</keyword>
<keyword evidence="2 8" id="KW-0813">Transport</keyword>
<feature type="transmembrane region" description="Helical" evidence="9">
    <location>
        <begin position="267"/>
        <end position="286"/>
    </location>
</feature>